<accession>A0A0E9U055</accession>
<sequence>MFSGQPVELCDKLRGLMYKHGTRNTDQQAWTLVSLVIVAVTLASGILITHGRYATT</sequence>
<proteinExistence type="predicted"/>
<name>A0A0E9U055_ANGAN</name>
<keyword evidence="1" id="KW-1133">Transmembrane helix</keyword>
<keyword evidence="1" id="KW-0812">Transmembrane</keyword>
<reference evidence="2" key="1">
    <citation type="submission" date="2014-11" db="EMBL/GenBank/DDBJ databases">
        <authorList>
            <person name="Amaro Gonzalez C."/>
        </authorList>
    </citation>
    <scope>NUCLEOTIDE SEQUENCE</scope>
</reference>
<reference evidence="2" key="2">
    <citation type="journal article" date="2015" name="Fish Shellfish Immunol.">
        <title>Early steps in the European eel (Anguilla anguilla)-Vibrio vulnificus interaction in the gills: Role of the RtxA13 toxin.</title>
        <authorList>
            <person name="Callol A."/>
            <person name="Pajuelo D."/>
            <person name="Ebbesson L."/>
            <person name="Teles M."/>
            <person name="MacKenzie S."/>
            <person name="Amaro C."/>
        </authorList>
    </citation>
    <scope>NUCLEOTIDE SEQUENCE</scope>
</reference>
<protein>
    <submittedName>
        <fullName evidence="2">Uncharacterized protein</fullName>
    </submittedName>
</protein>
<feature type="transmembrane region" description="Helical" evidence="1">
    <location>
        <begin position="29"/>
        <end position="48"/>
    </location>
</feature>
<keyword evidence="1" id="KW-0472">Membrane</keyword>
<dbReference type="EMBL" id="GBXM01050229">
    <property type="protein sequence ID" value="JAH58348.1"/>
    <property type="molecule type" value="Transcribed_RNA"/>
</dbReference>
<organism evidence="2">
    <name type="scientific">Anguilla anguilla</name>
    <name type="common">European freshwater eel</name>
    <name type="synonym">Muraena anguilla</name>
    <dbReference type="NCBI Taxonomy" id="7936"/>
    <lineage>
        <taxon>Eukaryota</taxon>
        <taxon>Metazoa</taxon>
        <taxon>Chordata</taxon>
        <taxon>Craniata</taxon>
        <taxon>Vertebrata</taxon>
        <taxon>Euteleostomi</taxon>
        <taxon>Actinopterygii</taxon>
        <taxon>Neopterygii</taxon>
        <taxon>Teleostei</taxon>
        <taxon>Anguilliformes</taxon>
        <taxon>Anguillidae</taxon>
        <taxon>Anguilla</taxon>
    </lineage>
</organism>
<evidence type="ECO:0000256" key="1">
    <source>
        <dbReference type="SAM" id="Phobius"/>
    </source>
</evidence>
<evidence type="ECO:0000313" key="2">
    <source>
        <dbReference type="EMBL" id="JAH58348.1"/>
    </source>
</evidence>
<dbReference type="AlphaFoldDB" id="A0A0E9U055"/>